<dbReference type="GO" id="GO:0016616">
    <property type="term" value="F:oxidoreductase activity, acting on the CH-OH group of donors, NAD or NADP as acceptor"/>
    <property type="evidence" value="ECO:0007669"/>
    <property type="project" value="InterPro"/>
</dbReference>
<dbReference type="Gene3D" id="3.40.50.720">
    <property type="entry name" value="NAD(P)-binding Rossmann-like Domain"/>
    <property type="match status" value="1"/>
</dbReference>
<dbReference type="HOGENOM" id="CLU_071113_0_0_1"/>
<dbReference type="STRING" id="870435.A0A0C3JSS6"/>
<evidence type="ECO:0000259" key="1">
    <source>
        <dbReference type="Pfam" id="PF01073"/>
    </source>
</evidence>
<reference evidence="2 3" key="1">
    <citation type="submission" date="2014-04" db="EMBL/GenBank/DDBJ databases">
        <authorList>
            <consortium name="DOE Joint Genome Institute"/>
            <person name="Kuo A."/>
            <person name="Kohler A."/>
            <person name="Costa M.D."/>
            <person name="Nagy L.G."/>
            <person name="Floudas D."/>
            <person name="Copeland A."/>
            <person name="Barry K.W."/>
            <person name="Cichocki N."/>
            <person name="Veneault-Fourrey C."/>
            <person name="LaButti K."/>
            <person name="Lindquist E.A."/>
            <person name="Lipzen A."/>
            <person name="Lundell T."/>
            <person name="Morin E."/>
            <person name="Murat C."/>
            <person name="Sun H."/>
            <person name="Tunlid A."/>
            <person name="Henrissat B."/>
            <person name="Grigoriev I.V."/>
            <person name="Hibbett D.S."/>
            <person name="Martin F."/>
            <person name="Nordberg H.P."/>
            <person name="Cantor M.N."/>
            <person name="Hua S.X."/>
        </authorList>
    </citation>
    <scope>NUCLEOTIDE SEQUENCE [LARGE SCALE GENOMIC DNA]</scope>
    <source>
        <strain evidence="2 3">Marx 270</strain>
    </source>
</reference>
<dbReference type="InterPro" id="IPR036291">
    <property type="entry name" value="NAD(P)-bd_dom_sf"/>
</dbReference>
<dbReference type="InParanoid" id="A0A0C3JSS6"/>
<gene>
    <name evidence="2" type="ORF">M404DRAFT_29443</name>
</gene>
<name>A0A0C3JSS6_PISTI</name>
<dbReference type="EMBL" id="KN831995">
    <property type="protein sequence ID" value="KIO00527.1"/>
    <property type="molecule type" value="Genomic_DNA"/>
</dbReference>
<dbReference type="SUPFAM" id="SSF51735">
    <property type="entry name" value="NAD(P)-binding Rossmann-fold domains"/>
    <property type="match status" value="1"/>
</dbReference>
<proteinExistence type="predicted"/>
<sequence>MLDIVQRHHGHVSLYSGDTTDKQDMLDILERSGVTYIVQNALLQRGVRDPSVYFRGYVEGTRAINDAAITASVCKLIYTSSTGIIFDSTDIVNVDEQVPYPEKPFNAYNDAQGVFGSRDRQIGGSRSLFDCTYDRNIVHMILLAGNELVPPPSYSSTMSSKPKLDPKCTMRKLNESLHHVLPPICATTEYHCTIHSSVWTLSPYVTPAPNAESILSTFNTPFDSHELEHPFAHSQIEGQAFCIESGGPIYCWDVTGVYNGNE</sequence>
<dbReference type="Pfam" id="PF01073">
    <property type="entry name" value="3Beta_HSD"/>
    <property type="match status" value="1"/>
</dbReference>
<dbReference type="FunCoup" id="A0A0C3JSS6">
    <property type="interactions" value="136"/>
</dbReference>
<dbReference type="AlphaFoldDB" id="A0A0C3JSS6"/>
<evidence type="ECO:0000313" key="3">
    <source>
        <dbReference type="Proteomes" id="UP000054217"/>
    </source>
</evidence>
<keyword evidence="3" id="KW-1185">Reference proteome</keyword>
<dbReference type="GO" id="GO:0006694">
    <property type="term" value="P:steroid biosynthetic process"/>
    <property type="evidence" value="ECO:0007669"/>
    <property type="project" value="InterPro"/>
</dbReference>
<feature type="domain" description="3-beta hydroxysteroid dehydrogenase/isomerase" evidence="1">
    <location>
        <begin position="11"/>
        <end position="111"/>
    </location>
</feature>
<dbReference type="OrthoDB" id="10058185at2759"/>
<evidence type="ECO:0000313" key="2">
    <source>
        <dbReference type="EMBL" id="KIO00527.1"/>
    </source>
</evidence>
<protein>
    <recommendedName>
        <fullName evidence="1">3-beta hydroxysteroid dehydrogenase/isomerase domain-containing protein</fullName>
    </recommendedName>
</protein>
<reference evidence="3" key="2">
    <citation type="submission" date="2015-01" db="EMBL/GenBank/DDBJ databases">
        <title>Evolutionary Origins and Diversification of the Mycorrhizal Mutualists.</title>
        <authorList>
            <consortium name="DOE Joint Genome Institute"/>
            <consortium name="Mycorrhizal Genomics Consortium"/>
            <person name="Kohler A."/>
            <person name="Kuo A."/>
            <person name="Nagy L.G."/>
            <person name="Floudas D."/>
            <person name="Copeland A."/>
            <person name="Barry K.W."/>
            <person name="Cichocki N."/>
            <person name="Veneault-Fourrey C."/>
            <person name="LaButti K."/>
            <person name="Lindquist E.A."/>
            <person name="Lipzen A."/>
            <person name="Lundell T."/>
            <person name="Morin E."/>
            <person name="Murat C."/>
            <person name="Riley R."/>
            <person name="Ohm R."/>
            <person name="Sun H."/>
            <person name="Tunlid A."/>
            <person name="Henrissat B."/>
            <person name="Grigoriev I.V."/>
            <person name="Hibbett D.S."/>
            <person name="Martin F."/>
        </authorList>
    </citation>
    <scope>NUCLEOTIDE SEQUENCE [LARGE SCALE GENOMIC DNA]</scope>
    <source>
        <strain evidence="3">Marx 270</strain>
    </source>
</reference>
<dbReference type="InterPro" id="IPR002225">
    <property type="entry name" value="3Beta_OHSteriod_DH/Estase"/>
</dbReference>
<accession>A0A0C3JSS6</accession>
<dbReference type="Proteomes" id="UP000054217">
    <property type="component" value="Unassembled WGS sequence"/>
</dbReference>
<organism evidence="2 3">
    <name type="scientific">Pisolithus tinctorius Marx 270</name>
    <dbReference type="NCBI Taxonomy" id="870435"/>
    <lineage>
        <taxon>Eukaryota</taxon>
        <taxon>Fungi</taxon>
        <taxon>Dikarya</taxon>
        <taxon>Basidiomycota</taxon>
        <taxon>Agaricomycotina</taxon>
        <taxon>Agaricomycetes</taxon>
        <taxon>Agaricomycetidae</taxon>
        <taxon>Boletales</taxon>
        <taxon>Sclerodermatineae</taxon>
        <taxon>Pisolithaceae</taxon>
        <taxon>Pisolithus</taxon>
    </lineage>
</organism>